<dbReference type="Proteomes" id="UP000239549">
    <property type="component" value="Unassembled WGS sequence"/>
</dbReference>
<dbReference type="CDD" id="cd21117">
    <property type="entry name" value="Twitch_MoaA"/>
    <property type="match status" value="1"/>
</dbReference>
<dbReference type="PANTHER" id="PTHR22960">
    <property type="entry name" value="MOLYBDOPTERIN COFACTOR SYNTHESIS PROTEIN A"/>
    <property type="match status" value="1"/>
</dbReference>
<keyword evidence="1" id="KW-0949">S-adenosyl-L-methionine</keyword>
<dbReference type="Gene3D" id="3.20.20.70">
    <property type="entry name" value="Aldolase class I"/>
    <property type="match status" value="1"/>
</dbReference>
<dbReference type="InterPro" id="IPR050105">
    <property type="entry name" value="MoCo_biosynth_MoaA/MoaC"/>
</dbReference>
<keyword evidence="10" id="KW-1185">Reference proteome</keyword>
<evidence type="ECO:0000256" key="3">
    <source>
        <dbReference type="ARBA" id="ARBA00022741"/>
    </source>
</evidence>
<protein>
    <submittedName>
        <fullName evidence="9">Molybdenum cofactor biosynthesis protein MoaA</fullName>
    </submittedName>
</protein>
<accession>A0A2L2XG03</accession>
<dbReference type="Pfam" id="PF04055">
    <property type="entry name" value="Radical_SAM"/>
    <property type="match status" value="1"/>
</dbReference>
<keyword evidence="4" id="KW-0408">Iron</keyword>
<dbReference type="InterPro" id="IPR058240">
    <property type="entry name" value="rSAM_sf"/>
</dbReference>
<name>A0A2L2XG03_9FIRM</name>
<dbReference type="GO" id="GO:0005525">
    <property type="term" value="F:GTP binding"/>
    <property type="evidence" value="ECO:0007669"/>
    <property type="project" value="UniProtKB-KW"/>
</dbReference>
<evidence type="ECO:0000313" key="10">
    <source>
        <dbReference type="Proteomes" id="UP000239549"/>
    </source>
</evidence>
<sequence length="299" mass="33112">MPREGVKPIPHQEILRNEEIGQIVKAGALVGINKIRLTGGEPLVRKGLQDLIGLIHETPGIDDIALTTNGILLPGMAAQLKSAGVNRLNISLDTLKPRRYEEVTRLGKFSQAWKGIETALELGFHPVKLNVVAIRGFNDDEILELTALSFKYPLHVRFIEVMPIGVSDAWASYRHIPVFEIKEIIEQGLGKLQEVRKLVGNGPAQYYRQDGMQGSVGFISPVSDHFCGRCNRLRLTAEGKLRPCLYSSNEIDLKTPLRNSAGEMELAKLFAQAIKIKPVRHNIAGGWQDKDRVMSQIGG</sequence>
<dbReference type="EMBL" id="BFAV01000157">
    <property type="protein sequence ID" value="GBF35145.1"/>
    <property type="molecule type" value="Genomic_DNA"/>
</dbReference>
<dbReference type="InterPro" id="IPR007197">
    <property type="entry name" value="rSAM"/>
</dbReference>
<dbReference type="NCBIfam" id="TIGR02666">
    <property type="entry name" value="moaA"/>
    <property type="match status" value="1"/>
</dbReference>
<keyword evidence="5" id="KW-0411">Iron-sulfur</keyword>
<organism evidence="9 10">
    <name type="scientific">Desulfocucumis palustris</name>
    <dbReference type="NCBI Taxonomy" id="1898651"/>
    <lineage>
        <taxon>Bacteria</taxon>
        <taxon>Bacillati</taxon>
        <taxon>Bacillota</taxon>
        <taxon>Clostridia</taxon>
        <taxon>Eubacteriales</taxon>
        <taxon>Desulfocucumaceae</taxon>
        <taxon>Desulfocucumis</taxon>
    </lineage>
</organism>
<keyword evidence="3" id="KW-0547">Nucleotide-binding</keyword>
<dbReference type="GO" id="GO:0046872">
    <property type="term" value="F:metal ion binding"/>
    <property type="evidence" value="ECO:0007669"/>
    <property type="project" value="UniProtKB-KW"/>
</dbReference>
<dbReference type="GO" id="GO:0051539">
    <property type="term" value="F:4 iron, 4 sulfur cluster binding"/>
    <property type="evidence" value="ECO:0007669"/>
    <property type="project" value="UniProtKB-KW"/>
</dbReference>
<dbReference type="InterPro" id="IPR010505">
    <property type="entry name" value="MoaA_twitch"/>
</dbReference>
<gene>
    <name evidence="9" type="ORF">DCCM_4268</name>
</gene>
<evidence type="ECO:0000256" key="7">
    <source>
        <dbReference type="ARBA" id="ARBA00023150"/>
    </source>
</evidence>
<evidence type="ECO:0000256" key="6">
    <source>
        <dbReference type="ARBA" id="ARBA00023134"/>
    </source>
</evidence>
<dbReference type="Pfam" id="PF06463">
    <property type="entry name" value="Mob_synth_C"/>
    <property type="match status" value="1"/>
</dbReference>
<dbReference type="InterPro" id="IPR013785">
    <property type="entry name" value="Aldolase_TIM"/>
</dbReference>
<keyword evidence="6" id="KW-0342">GTP-binding</keyword>
<keyword evidence="7" id="KW-0501">Molybdenum cofactor biosynthesis</keyword>
<dbReference type="PANTHER" id="PTHR22960:SF0">
    <property type="entry name" value="MOLYBDENUM COFACTOR BIOSYNTHESIS PROTEIN 1"/>
    <property type="match status" value="1"/>
</dbReference>
<proteinExistence type="predicted"/>
<dbReference type="GO" id="GO:0006777">
    <property type="term" value="P:Mo-molybdopterin cofactor biosynthetic process"/>
    <property type="evidence" value="ECO:0007669"/>
    <property type="project" value="UniProtKB-KW"/>
</dbReference>
<dbReference type="InterPro" id="IPR013483">
    <property type="entry name" value="MoaA"/>
</dbReference>
<dbReference type="GO" id="GO:0061799">
    <property type="term" value="F:cyclic pyranopterin monophosphate synthase activity"/>
    <property type="evidence" value="ECO:0007669"/>
    <property type="project" value="TreeGrafter"/>
</dbReference>
<evidence type="ECO:0000313" key="9">
    <source>
        <dbReference type="EMBL" id="GBF35145.1"/>
    </source>
</evidence>
<evidence type="ECO:0000256" key="2">
    <source>
        <dbReference type="ARBA" id="ARBA00022723"/>
    </source>
</evidence>
<dbReference type="AlphaFoldDB" id="A0A2L2XG03"/>
<dbReference type="SUPFAM" id="SSF102114">
    <property type="entry name" value="Radical SAM enzymes"/>
    <property type="match status" value="1"/>
</dbReference>
<dbReference type="CDD" id="cd01335">
    <property type="entry name" value="Radical_SAM"/>
    <property type="match status" value="1"/>
</dbReference>
<evidence type="ECO:0000256" key="5">
    <source>
        <dbReference type="ARBA" id="ARBA00023014"/>
    </source>
</evidence>
<comment type="caution">
    <text evidence="9">The sequence shown here is derived from an EMBL/GenBank/DDBJ whole genome shotgun (WGS) entry which is preliminary data.</text>
</comment>
<reference evidence="10" key="1">
    <citation type="submission" date="2018-02" db="EMBL/GenBank/DDBJ databases">
        <title>Genome sequence of Desulfocucumis palustris strain NAW-5.</title>
        <authorList>
            <person name="Watanabe M."/>
            <person name="Kojima H."/>
            <person name="Fukui M."/>
        </authorList>
    </citation>
    <scope>NUCLEOTIDE SEQUENCE [LARGE SCALE GENOMIC DNA]</scope>
    <source>
        <strain evidence="10">NAW-5</strain>
    </source>
</reference>
<evidence type="ECO:0000256" key="4">
    <source>
        <dbReference type="ARBA" id="ARBA00023004"/>
    </source>
</evidence>
<evidence type="ECO:0000259" key="8">
    <source>
        <dbReference type="PROSITE" id="PS51918"/>
    </source>
</evidence>
<keyword evidence="2" id="KW-0479">Metal-binding</keyword>
<evidence type="ECO:0000256" key="1">
    <source>
        <dbReference type="ARBA" id="ARBA00022691"/>
    </source>
</evidence>
<feature type="domain" description="Radical SAM core" evidence="8">
    <location>
        <begin position="1"/>
        <end position="203"/>
    </location>
</feature>
<dbReference type="GO" id="GO:0061798">
    <property type="term" value="F:GTP 3',8'-cyclase activity"/>
    <property type="evidence" value="ECO:0007669"/>
    <property type="project" value="TreeGrafter"/>
</dbReference>
<dbReference type="PROSITE" id="PS51918">
    <property type="entry name" value="RADICAL_SAM"/>
    <property type="match status" value="1"/>
</dbReference>